<dbReference type="EMBL" id="UINC01167889">
    <property type="protein sequence ID" value="SVD70633.1"/>
    <property type="molecule type" value="Genomic_DNA"/>
</dbReference>
<dbReference type="GO" id="GO:0016209">
    <property type="term" value="F:antioxidant activity"/>
    <property type="evidence" value="ECO:0007669"/>
    <property type="project" value="InterPro"/>
</dbReference>
<keyword evidence="4" id="KW-0676">Redox-active center</keyword>
<gene>
    <name evidence="6" type="ORF">METZ01_LOCUS423487</name>
</gene>
<accession>A0A382XI60</accession>
<dbReference type="InterPro" id="IPR050553">
    <property type="entry name" value="Thioredoxin_ResA/DsbE_sf"/>
</dbReference>
<keyword evidence="3" id="KW-1015">Disulfide bond</keyword>
<keyword evidence="2" id="KW-0201">Cytochrome c-type biogenesis</keyword>
<evidence type="ECO:0000313" key="6">
    <source>
        <dbReference type="EMBL" id="SVD70633.1"/>
    </source>
</evidence>
<protein>
    <recommendedName>
        <fullName evidence="5">Thioredoxin domain-containing protein</fullName>
    </recommendedName>
</protein>
<dbReference type="AlphaFoldDB" id="A0A382XI60"/>
<sequence>MGKKSLVLFSLFVFTFSNAQTGLLAGTGYAPNFTVSDINGTSHTLYNYLDSGKVVVLELLSVTCGHCQQHAAGTENSYIANGPSGSNVARFLGLEVNASTNNAAVANFALTYGASFPIANDVSPTAINYQLYYTPGYFVIYPDRSYTTICAAYCVTAQNYTTIEGLLNAAITSWTPPIYGCTNPLAVNYDSTATIDNDSCDFTSYIITTVGMSFSPDTIICDVGDTINFIL</sequence>
<name>A0A382XI60_9ZZZZ</name>
<dbReference type="PROSITE" id="PS51352">
    <property type="entry name" value="THIOREDOXIN_2"/>
    <property type="match status" value="1"/>
</dbReference>
<dbReference type="InterPro" id="IPR000866">
    <property type="entry name" value="AhpC/TSA"/>
</dbReference>
<comment type="subcellular location">
    <subcellularLocation>
        <location evidence="1">Cell envelope</location>
    </subcellularLocation>
</comment>
<proteinExistence type="predicted"/>
<dbReference type="PANTHER" id="PTHR42852:SF6">
    <property type="entry name" value="THIOL:DISULFIDE INTERCHANGE PROTEIN DSBE"/>
    <property type="match status" value="1"/>
</dbReference>
<dbReference type="InterPro" id="IPR013766">
    <property type="entry name" value="Thioredoxin_domain"/>
</dbReference>
<evidence type="ECO:0000256" key="2">
    <source>
        <dbReference type="ARBA" id="ARBA00022748"/>
    </source>
</evidence>
<dbReference type="InterPro" id="IPR036249">
    <property type="entry name" value="Thioredoxin-like_sf"/>
</dbReference>
<dbReference type="Gene3D" id="3.40.30.10">
    <property type="entry name" value="Glutaredoxin"/>
    <property type="match status" value="1"/>
</dbReference>
<feature type="non-terminal residue" evidence="6">
    <location>
        <position position="231"/>
    </location>
</feature>
<organism evidence="6">
    <name type="scientific">marine metagenome</name>
    <dbReference type="NCBI Taxonomy" id="408172"/>
    <lineage>
        <taxon>unclassified sequences</taxon>
        <taxon>metagenomes</taxon>
        <taxon>ecological metagenomes</taxon>
    </lineage>
</organism>
<evidence type="ECO:0000256" key="4">
    <source>
        <dbReference type="ARBA" id="ARBA00023284"/>
    </source>
</evidence>
<dbReference type="GO" id="GO:0030313">
    <property type="term" value="C:cell envelope"/>
    <property type="evidence" value="ECO:0007669"/>
    <property type="project" value="UniProtKB-SubCell"/>
</dbReference>
<feature type="domain" description="Thioredoxin" evidence="5">
    <location>
        <begin position="24"/>
        <end position="172"/>
    </location>
</feature>
<evidence type="ECO:0000256" key="1">
    <source>
        <dbReference type="ARBA" id="ARBA00004196"/>
    </source>
</evidence>
<dbReference type="GO" id="GO:0016491">
    <property type="term" value="F:oxidoreductase activity"/>
    <property type="evidence" value="ECO:0007669"/>
    <property type="project" value="InterPro"/>
</dbReference>
<evidence type="ECO:0000256" key="3">
    <source>
        <dbReference type="ARBA" id="ARBA00023157"/>
    </source>
</evidence>
<dbReference type="Pfam" id="PF00578">
    <property type="entry name" value="AhpC-TSA"/>
    <property type="match status" value="1"/>
</dbReference>
<dbReference type="GO" id="GO:0017004">
    <property type="term" value="P:cytochrome complex assembly"/>
    <property type="evidence" value="ECO:0007669"/>
    <property type="project" value="UniProtKB-KW"/>
</dbReference>
<dbReference type="SUPFAM" id="SSF52833">
    <property type="entry name" value="Thioredoxin-like"/>
    <property type="match status" value="1"/>
</dbReference>
<reference evidence="6" key="1">
    <citation type="submission" date="2018-05" db="EMBL/GenBank/DDBJ databases">
        <authorList>
            <person name="Lanie J.A."/>
            <person name="Ng W.-L."/>
            <person name="Kazmierczak K.M."/>
            <person name="Andrzejewski T.M."/>
            <person name="Davidsen T.M."/>
            <person name="Wayne K.J."/>
            <person name="Tettelin H."/>
            <person name="Glass J.I."/>
            <person name="Rusch D."/>
            <person name="Podicherti R."/>
            <person name="Tsui H.-C.T."/>
            <person name="Winkler M.E."/>
        </authorList>
    </citation>
    <scope>NUCLEOTIDE SEQUENCE</scope>
</reference>
<dbReference type="PANTHER" id="PTHR42852">
    <property type="entry name" value="THIOL:DISULFIDE INTERCHANGE PROTEIN DSBE"/>
    <property type="match status" value="1"/>
</dbReference>
<evidence type="ECO:0000259" key="5">
    <source>
        <dbReference type="PROSITE" id="PS51352"/>
    </source>
</evidence>